<comment type="caution">
    <text evidence="1">The sequence shown here is derived from an EMBL/GenBank/DDBJ whole genome shotgun (WGS) entry which is preliminary data.</text>
</comment>
<name>A0A2T1C093_9CYAN</name>
<evidence type="ECO:0000313" key="2">
    <source>
        <dbReference type="Proteomes" id="UP000238762"/>
    </source>
</evidence>
<dbReference type="RefSeq" id="WP_106289867.1">
    <property type="nucleotide sequence ID" value="NZ_CAWNTC010000122.1"/>
</dbReference>
<reference evidence="1 2" key="1">
    <citation type="submission" date="2018-02" db="EMBL/GenBank/DDBJ databases">
        <authorList>
            <person name="Cohen D.B."/>
            <person name="Kent A.D."/>
        </authorList>
    </citation>
    <scope>NUCLEOTIDE SEQUENCE [LARGE SCALE GENOMIC DNA]</scope>
    <source>
        <strain evidence="1 2">CCAP 1448/3</strain>
    </source>
</reference>
<protein>
    <submittedName>
        <fullName evidence="1">Uncharacterized protein</fullName>
    </submittedName>
</protein>
<accession>A0A2T1C093</accession>
<gene>
    <name evidence="1" type="ORF">C7B64_17095</name>
</gene>
<dbReference type="OrthoDB" id="9758700at2"/>
<organism evidence="1 2">
    <name type="scientific">Merismopedia glauca CCAP 1448/3</name>
    <dbReference type="NCBI Taxonomy" id="1296344"/>
    <lineage>
        <taxon>Bacteria</taxon>
        <taxon>Bacillati</taxon>
        <taxon>Cyanobacteriota</taxon>
        <taxon>Cyanophyceae</taxon>
        <taxon>Synechococcales</taxon>
        <taxon>Merismopediaceae</taxon>
        <taxon>Merismopedia</taxon>
    </lineage>
</organism>
<dbReference type="EMBL" id="PVWJ01000094">
    <property type="protein sequence ID" value="PSB01662.1"/>
    <property type="molecule type" value="Genomic_DNA"/>
</dbReference>
<proteinExistence type="predicted"/>
<dbReference type="AlphaFoldDB" id="A0A2T1C093"/>
<sequence length="113" mass="13043">MLGEYRDREGGKNWTHIYNDVAVLESRHAFTKEQIDIAKGMLQIYFGEANLYLITHENCLWNQNRTAGILGNLDNYTKTKSKLTPQEQINLAINNWVINLAKVGFHLFSNESK</sequence>
<keyword evidence="2" id="KW-1185">Reference proteome</keyword>
<evidence type="ECO:0000313" key="1">
    <source>
        <dbReference type="EMBL" id="PSB01662.1"/>
    </source>
</evidence>
<reference evidence="1 2" key="2">
    <citation type="submission" date="2018-03" db="EMBL/GenBank/DDBJ databases">
        <title>The ancient ancestry and fast evolution of plastids.</title>
        <authorList>
            <person name="Moore K.R."/>
            <person name="Magnabosco C."/>
            <person name="Momper L."/>
            <person name="Gold D.A."/>
            <person name="Bosak T."/>
            <person name="Fournier G.P."/>
        </authorList>
    </citation>
    <scope>NUCLEOTIDE SEQUENCE [LARGE SCALE GENOMIC DNA]</scope>
    <source>
        <strain evidence="1 2">CCAP 1448/3</strain>
    </source>
</reference>
<dbReference type="Proteomes" id="UP000238762">
    <property type="component" value="Unassembled WGS sequence"/>
</dbReference>